<dbReference type="KEGG" id="hha:Hhal_0146"/>
<sequence length="85" mass="9347">MDRCPNCRARADDQAQHCRRCGMELALLRCTDQAADRRLQEGVRQMAAGDRGAAEEALQQVLTLRADPLARHLIGFLRAPAGSSD</sequence>
<proteinExistence type="predicted"/>
<dbReference type="STRING" id="349124.Hhal_0146"/>
<evidence type="ECO:0000313" key="1">
    <source>
        <dbReference type="EMBL" id="ABM60940.1"/>
    </source>
</evidence>
<reference evidence="2" key="1">
    <citation type="submission" date="2006-12" db="EMBL/GenBank/DDBJ databases">
        <title>Complete sequence of Halorhodospira halophila SL1.</title>
        <authorList>
            <consortium name="US DOE Joint Genome Institute"/>
            <person name="Copeland A."/>
            <person name="Lucas S."/>
            <person name="Lapidus A."/>
            <person name="Barry K."/>
            <person name="Detter J.C."/>
            <person name="Glavina del Rio T."/>
            <person name="Hammon N."/>
            <person name="Israni S."/>
            <person name="Dalin E."/>
            <person name="Tice H."/>
            <person name="Pitluck S."/>
            <person name="Saunders E."/>
            <person name="Brettin T."/>
            <person name="Bruce D."/>
            <person name="Han C."/>
            <person name="Tapia R."/>
            <person name="Schmutz J."/>
            <person name="Larimer F."/>
            <person name="Land M."/>
            <person name="Hauser L."/>
            <person name="Kyrpides N."/>
            <person name="Mikhailova N."/>
            <person name="Hoff W."/>
            <person name="Richardson P."/>
        </authorList>
    </citation>
    <scope>NUCLEOTIDE SEQUENCE [LARGE SCALE GENOMIC DNA]</scope>
    <source>
        <strain evidence="2">DSM 244 / SL1</strain>
    </source>
</reference>
<dbReference type="EMBL" id="CP000544">
    <property type="protein sequence ID" value="ABM60940.1"/>
    <property type="molecule type" value="Genomic_DNA"/>
</dbReference>
<dbReference type="OrthoDB" id="5770924at2"/>
<dbReference type="Proteomes" id="UP000000647">
    <property type="component" value="Chromosome"/>
</dbReference>
<protein>
    <submittedName>
        <fullName evidence="1">Uncharacterized protein</fullName>
    </submittedName>
</protein>
<dbReference type="AlphaFoldDB" id="A1WTC8"/>
<dbReference type="eggNOG" id="ENOG5033EMX">
    <property type="taxonomic scope" value="Bacteria"/>
</dbReference>
<gene>
    <name evidence="1" type="ordered locus">Hhal_0146</name>
</gene>
<accession>A1WTC8</accession>
<organism evidence="1 2">
    <name type="scientific">Halorhodospira halophila (strain DSM 244 / SL1)</name>
    <name type="common">Ectothiorhodospira halophila (strain DSM 244 / SL1)</name>
    <dbReference type="NCBI Taxonomy" id="349124"/>
    <lineage>
        <taxon>Bacteria</taxon>
        <taxon>Pseudomonadati</taxon>
        <taxon>Pseudomonadota</taxon>
        <taxon>Gammaproteobacteria</taxon>
        <taxon>Chromatiales</taxon>
        <taxon>Ectothiorhodospiraceae</taxon>
        <taxon>Halorhodospira</taxon>
    </lineage>
</organism>
<dbReference type="RefSeq" id="WP_011812963.1">
    <property type="nucleotide sequence ID" value="NC_008789.1"/>
</dbReference>
<evidence type="ECO:0000313" key="2">
    <source>
        <dbReference type="Proteomes" id="UP000000647"/>
    </source>
</evidence>
<reference evidence="1 2" key="2">
    <citation type="journal article" date="2013" name="Stand. Genomic Sci.">
        <title>Complete genome sequence of Halorhodospira halophila SL1.</title>
        <authorList>
            <person name="Challacombe J.F."/>
            <person name="Majid S."/>
            <person name="Deole R."/>
            <person name="Brettin T.S."/>
            <person name="Bruce D."/>
            <person name="Delano S.F."/>
            <person name="Detter J.C."/>
            <person name="Gleasner C.D."/>
            <person name="Han C.S."/>
            <person name="Misra M."/>
            <person name="Reitenga K.G."/>
            <person name="Mikhailova N."/>
            <person name="Woyke T."/>
            <person name="Pitluck S."/>
            <person name="Nolan M."/>
            <person name="Land M.L."/>
            <person name="Saunders E."/>
            <person name="Tapia R."/>
            <person name="Lapidus A."/>
            <person name="Ivanova N."/>
            <person name="Hoff W.D."/>
        </authorList>
    </citation>
    <scope>NUCLEOTIDE SEQUENCE [LARGE SCALE GENOMIC DNA]</scope>
    <source>
        <strain evidence="2">DSM 244 / SL1</strain>
    </source>
</reference>
<dbReference type="HOGENOM" id="CLU_172627_0_0_6"/>
<keyword evidence="2" id="KW-1185">Reference proteome</keyword>
<name>A1WTC8_HALHL</name>